<sequence>VTCALLHYDFGLTVDLPKDRLCPTNHRLDYVLWIEDISTQRIFPLSTQIRLRSYWTVASAIYPPMGCRVSPRRAFYATDIDAQSLAHVRANIAHNDLQSRITLVAADSKGSIFGPFESKHDTTFDLMMCNPPFSSSDEDIAQSAAAKKLASNAVSKLKA</sequence>
<dbReference type="GO" id="GO:0008168">
    <property type="term" value="F:methyltransferase activity"/>
    <property type="evidence" value="ECO:0007669"/>
    <property type="project" value="UniProtKB-KW"/>
</dbReference>
<dbReference type="Proteomes" id="UP000076532">
    <property type="component" value="Unassembled WGS sequence"/>
</dbReference>
<keyword evidence="4" id="KW-1185">Reference proteome</keyword>
<gene>
    <name evidence="3" type="ORF">FIBSPDRAFT_727438</name>
</gene>
<dbReference type="InterPro" id="IPR010286">
    <property type="entry name" value="METTL16/RlmF"/>
</dbReference>
<dbReference type="Pfam" id="PF05971">
    <property type="entry name" value="Methyltransf_10"/>
    <property type="match status" value="1"/>
</dbReference>
<evidence type="ECO:0000313" key="4">
    <source>
        <dbReference type="Proteomes" id="UP000076532"/>
    </source>
</evidence>
<evidence type="ECO:0000256" key="2">
    <source>
        <dbReference type="ARBA" id="ARBA00022679"/>
    </source>
</evidence>
<protein>
    <recommendedName>
        <fullName evidence="5">S-adenosyl-L-methionine dependent methyltransferase</fullName>
    </recommendedName>
</protein>
<accession>A0A166SLC4</accession>
<dbReference type="AlphaFoldDB" id="A0A166SLC4"/>
<proteinExistence type="predicted"/>
<dbReference type="Gene3D" id="3.40.50.150">
    <property type="entry name" value="Vaccinia Virus protein VP39"/>
    <property type="match status" value="1"/>
</dbReference>
<dbReference type="GO" id="GO:0070475">
    <property type="term" value="P:rRNA base methylation"/>
    <property type="evidence" value="ECO:0007669"/>
    <property type="project" value="TreeGrafter"/>
</dbReference>
<organism evidence="3 4">
    <name type="scientific">Athelia psychrophila</name>
    <dbReference type="NCBI Taxonomy" id="1759441"/>
    <lineage>
        <taxon>Eukaryota</taxon>
        <taxon>Fungi</taxon>
        <taxon>Dikarya</taxon>
        <taxon>Basidiomycota</taxon>
        <taxon>Agaricomycotina</taxon>
        <taxon>Agaricomycetes</taxon>
        <taxon>Agaricomycetidae</taxon>
        <taxon>Atheliales</taxon>
        <taxon>Atheliaceae</taxon>
        <taxon>Athelia</taxon>
    </lineage>
</organism>
<dbReference type="SUPFAM" id="SSF53335">
    <property type="entry name" value="S-adenosyl-L-methionine-dependent methyltransferases"/>
    <property type="match status" value="1"/>
</dbReference>
<dbReference type="PANTHER" id="PTHR13393:SF0">
    <property type="entry name" value="RNA N6-ADENOSINE-METHYLTRANSFERASE METTL16"/>
    <property type="match status" value="1"/>
</dbReference>
<evidence type="ECO:0008006" key="5">
    <source>
        <dbReference type="Google" id="ProtNLM"/>
    </source>
</evidence>
<evidence type="ECO:0000313" key="3">
    <source>
        <dbReference type="EMBL" id="KZP29581.1"/>
    </source>
</evidence>
<dbReference type="CDD" id="cd02440">
    <property type="entry name" value="AdoMet_MTases"/>
    <property type="match status" value="1"/>
</dbReference>
<dbReference type="PANTHER" id="PTHR13393">
    <property type="entry name" value="SAM-DEPENDENT METHYLTRANSFERASE"/>
    <property type="match status" value="1"/>
</dbReference>
<dbReference type="GO" id="GO:0005634">
    <property type="term" value="C:nucleus"/>
    <property type="evidence" value="ECO:0007669"/>
    <property type="project" value="TreeGrafter"/>
</dbReference>
<feature type="non-terminal residue" evidence="3">
    <location>
        <position position="1"/>
    </location>
</feature>
<keyword evidence="2" id="KW-0808">Transferase</keyword>
<reference evidence="3 4" key="1">
    <citation type="journal article" date="2016" name="Mol. Biol. Evol.">
        <title>Comparative Genomics of Early-Diverging Mushroom-Forming Fungi Provides Insights into the Origins of Lignocellulose Decay Capabilities.</title>
        <authorList>
            <person name="Nagy L.G."/>
            <person name="Riley R."/>
            <person name="Tritt A."/>
            <person name="Adam C."/>
            <person name="Daum C."/>
            <person name="Floudas D."/>
            <person name="Sun H."/>
            <person name="Yadav J.S."/>
            <person name="Pangilinan J."/>
            <person name="Larsson K.H."/>
            <person name="Matsuura K."/>
            <person name="Barry K."/>
            <person name="Labutti K."/>
            <person name="Kuo R."/>
            <person name="Ohm R.A."/>
            <person name="Bhattacharya S.S."/>
            <person name="Shirouzu T."/>
            <person name="Yoshinaga Y."/>
            <person name="Martin F.M."/>
            <person name="Grigoriev I.V."/>
            <person name="Hibbett D.S."/>
        </authorList>
    </citation>
    <scope>NUCLEOTIDE SEQUENCE [LARGE SCALE GENOMIC DNA]</scope>
    <source>
        <strain evidence="3 4">CBS 109695</strain>
    </source>
</reference>
<keyword evidence="1" id="KW-0489">Methyltransferase</keyword>
<dbReference type="EMBL" id="KV417498">
    <property type="protein sequence ID" value="KZP29581.1"/>
    <property type="molecule type" value="Genomic_DNA"/>
</dbReference>
<evidence type="ECO:0000256" key="1">
    <source>
        <dbReference type="ARBA" id="ARBA00022603"/>
    </source>
</evidence>
<dbReference type="STRING" id="436010.A0A166SLC4"/>
<name>A0A166SLC4_9AGAM</name>
<dbReference type="OrthoDB" id="514248at2759"/>
<dbReference type="InterPro" id="IPR029063">
    <property type="entry name" value="SAM-dependent_MTases_sf"/>
</dbReference>